<dbReference type="Proteomes" id="UP001430804">
    <property type="component" value="Unassembled WGS sequence"/>
</dbReference>
<evidence type="ECO:0000313" key="2">
    <source>
        <dbReference type="Proteomes" id="UP001430804"/>
    </source>
</evidence>
<evidence type="ECO:0000313" key="1">
    <source>
        <dbReference type="EMBL" id="MBW3097984.1"/>
    </source>
</evidence>
<proteinExistence type="predicted"/>
<sequence>MTFRLPSRTPLVSRRRLMAGGAAVAGAGLVSGLGSGLQGLVRPASAGGPLSASASCPPSATSIIPTGSANDIQELPYSDGTYVKALAVFNVDDTTGVRVADLFDNGQLLSGRDTIVTNLGGAYATVYLSDTDEQTEGIAKSIPPRTATIITGAASVRKATSEETPSSGDSTQPLHLAFIRTASPRDLANILADTDSWASYTENGCWPTGVGPFPLFMSGRGELTDLGISLNPWDAANQATPSGKGTVEVSINTNLWWLPAMSDAAVHHCHSANFLEVHTQLMGQGRMQKFDDREARDTSCTGSEIYPLNPAQNPEPAGGLYGLPGEHIVSAPFPGMYEEYRLAPGDTNVPFAYVDDDMNFIYPWHQYYSDTDCLWVVWEITPIS</sequence>
<dbReference type="InterPro" id="IPR006311">
    <property type="entry name" value="TAT_signal"/>
</dbReference>
<comment type="caution">
    <text evidence="1">The sequence shown here is derived from an EMBL/GenBank/DDBJ whole genome shotgun (WGS) entry which is preliminary data.</text>
</comment>
<dbReference type="PROSITE" id="PS51318">
    <property type="entry name" value="TAT"/>
    <property type="match status" value="1"/>
</dbReference>
<accession>A0ABS6WPT8</accession>
<organism evidence="1 2">
    <name type="scientific">Pseudohoeflea coraliihabitans</name>
    <dbReference type="NCBI Taxonomy" id="2860393"/>
    <lineage>
        <taxon>Bacteria</taxon>
        <taxon>Pseudomonadati</taxon>
        <taxon>Pseudomonadota</taxon>
        <taxon>Alphaproteobacteria</taxon>
        <taxon>Hyphomicrobiales</taxon>
        <taxon>Rhizobiaceae</taxon>
        <taxon>Pseudohoeflea</taxon>
    </lineage>
</organism>
<name>A0ABS6WPT8_9HYPH</name>
<dbReference type="RefSeq" id="WP_219201931.1">
    <property type="nucleotide sequence ID" value="NZ_JAHWQX010000003.1"/>
</dbReference>
<reference evidence="1" key="1">
    <citation type="submission" date="2021-07" db="EMBL/GenBank/DDBJ databases">
        <title>Pseudohoeflea marina sp. nov. a polyhydroxyalcanoate-producing bacterium.</title>
        <authorList>
            <person name="Zheng W."/>
            <person name="Yu S."/>
            <person name="Huang Y."/>
        </authorList>
    </citation>
    <scope>NUCLEOTIDE SEQUENCE</scope>
    <source>
        <strain evidence="1">DP4N28-3</strain>
    </source>
</reference>
<dbReference type="EMBL" id="JAHWQX010000003">
    <property type="protein sequence ID" value="MBW3097984.1"/>
    <property type="molecule type" value="Genomic_DNA"/>
</dbReference>
<gene>
    <name evidence="1" type="ORF">KY465_11895</name>
</gene>
<protein>
    <submittedName>
        <fullName evidence="1">Uncharacterized protein</fullName>
    </submittedName>
</protein>
<keyword evidence="2" id="KW-1185">Reference proteome</keyword>